<reference evidence="1 2" key="1">
    <citation type="submission" date="2021-06" db="EMBL/GenBank/DDBJ databases">
        <authorList>
            <person name="Palmer J.M."/>
        </authorList>
    </citation>
    <scope>NUCLEOTIDE SEQUENCE [LARGE SCALE GENOMIC DNA]</scope>
    <source>
        <strain evidence="1 2">AS_MEX2019</strain>
        <tissue evidence="1">Muscle</tissue>
    </source>
</reference>
<organism evidence="1 2">
    <name type="scientific">Ameca splendens</name>
    <dbReference type="NCBI Taxonomy" id="208324"/>
    <lineage>
        <taxon>Eukaryota</taxon>
        <taxon>Metazoa</taxon>
        <taxon>Chordata</taxon>
        <taxon>Craniata</taxon>
        <taxon>Vertebrata</taxon>
        <taxon>Euteleostomi</taxon>
        <taxon>Actinopterygii</taxon>
        <taxon>Neopterygii</taxon>
        <taxon>Teleostei</taxon>
        <taxon>Neoteleostei</taxon>
        <taxon>Acanthomorphata</taxon>
        <taxon>Ovalentaria</taxon>
        <taxon>Atherinomorphae</taxon>
        <taxon>Cyprinodontiformes</taxon>
        <taxon>Goodeidae</taxon>
        <taxon>Ameca</taxon>
    </lineage>
</organism>
<gene>
    <name evidence="1" type="ORF">AMECASPLE_021806</name>
</gene>
<comment type="caution">
    <text evidence="1">The sequence shown here is derived from an EMBL/GenBank/DDBJ whole genome shotgun (WGS) entry which is preliminary data.</text>
</comment>
<keyword evidence="2" id="KW-1185">Reference proteome</keyword>
<proteinExistence type="predicted"/>
<accession>A0ABV0ZZL3</accession>
<dbReference type="Proteomes" id="UP001469553">
    <property type="component" value="Unassembled WGS sequence"/>
</dbReference>
<evidence type="ECO:0000313" key="1">
    <source>
        <dbReference type="EMBL" id="MEQ2311590.1"/>
    </source>
</evidence>
<sequence>MASRLLSIPLCPPQGSTAYHMGRDLDMLEIFLDSLFNLKFNTVSGSTLKRMPTCKMDRNRPVDQENQNLQTCLFKHRFMYKAHFSHLHLHTHLKLYSSFYMKNQCRKYQSIGNHSASSHAHPPDLTGHVRRTAIREAAIVTLKELLIYSSGVRIFQEDSYSSYTPQSPTSGKKKAFVESFLHAM</sequence>
<evidence type="ECO:0000313" key="2">
    <source>
        <dbReference type="Proteomes" id="UP001469553"/>
    </source>
</evidence>
<name>A0ABV0ZZL3_9TELE</name>
<protein>
    <submittedName>
        <fullName evidence="1">Uncharacterized protein</fullName>
    </submittedName>
</protein>
<dbReference type="EMBL" id="JAHRIP010077136">
    <property type="protein sequence ID" value="MEQ2311590.1"/>
    <property type="molecule type" value="Genomic_DNA"/>
</dbReference>